<dbReference type="RefSeq" id="WP_126540289.1">
    <property type="nucleotide sequence ID" value="NZ_BSPM01000002.1"/>
</dbReference>
<dbReference type="CDD" id="cd00093">
    <property type="entry name" value="HTH_XRE"/>
    <property type="match status" value="1"/>
</dbReference>
<dbReference type="SUPFAM" id="SSF47413">
    <property type="entry name" value="lambda repressor-like DNA-binding domains"/>
    <property type="match status" value="1"/>
</dbReference>
<gene>
    <name evidence="2" type="ORF">EDD54_2884</name>
</gene>
<reference evidence="2 3" key="1">
    <citation type="submission" date="2019-03" db="EMBL/GenBank/DDBJ databases">
        <title>Genomic Encyclopedia of Type Strains, Phase IV (KMG-IV): sequencing the most valuable type-strain genomes for metagenomic binning, comparative biology and taxonomic classification.</title>
        <authorList>
            <person name="Goeker M."/>
        </authorList>
    </citation>
    <scope>NUCLEOTIDE SEQUENCE [LARGE SCALE GENOMIC DNA]</scope>
    <source>
        <strain evidence="2 3">DSM 102969</strain>
    </source>
</reference>
<dbReference type="AlphaFoldDB" id="A0A4V3CVY8"/>
<dbReference type="OrthoDB" id="9809730at2"/>
<dbReference type="Proteomes" id="UP000294547">
    <property type="component" value="Unassembled WGS sequence"/>
</dbReference>
<sequence length="121" mass="13071">MTPFGSKMRQLRAARGVTQKEMAEALGVSAAYLSALEHGRRGRPTFMLVERIIGFFNVIWDDAEELRALAEGSHPRVVVDTSGLDPRATELAHRLAGTIADLDGAALDRLIAALVRETGDG</sequence>
<dbReference type="EMBL" id="SNXY01000008">
    <property type="protein sequence ID" value="TDP84278.1"/>
    <property type="molecule type" value="Genomic_DNA"/>
</dbReference>
<comment type="caution">
    <text evidence="2">The sequence shown here is derived from an EMBL/GenBank/DDBJ whole genome shotgun (WGS) entry which is preliminary data.</text>
</comment>
<dbReference type="Gene3D" id="1.10.260.40">
    <property type="entry name" value="lambda repressor-like DNA-binding domains"/>
    <property type="match status" value="1"/>
</dbReference>
<name>A0A4V3CVY8_9HYPH</name>
<organism evidence="2 3">
    <name type="scientific">Oharaeibacter diazotrophicus</name>
    <dbReference type="NCBI Taxonomy" id="1920512"/>
    <lineage>
        <taxon>Bacteria</taxon>
        <taxon>Pseudomonadati</taxon>
        <taxon>Pseudomonadota</taxon>
        <taxon>Alphaproteobacteria</taxon>
        <taxon>Hyphomicrobiales</taxon>
        <taxon>Pleomorphomonadaceae</taxon>
        <taxon>Oharaeibacter</taxon>
    </lineage>
</organism>
<dbReference type="InterPro" id="IPR010982">
    <property type="entry name" value="Lambda_DNA-bd_dom_sf"/>
</dbReference>
<dbReference type="PROSITE" id="PS50943">
    <property type="entry name" value="HTH_CROC1"/>
    <property type="match status" value="1"/>
</dbReference>
<dbReference type="SMART" id="SM00530">
    <property type="entry name" value="HTH_XRE"/>
    <property type="match status" value="1"/>
</dbReference>
<proteinExistence type="predicted"/>
<evidence type="ECO:0000313" key="2">
    <source>
        <dbReference type="EMBL" id="TDP84278.1"/>
    </source>
</evidence>
<evidence type="ECO:0000313" key="3">
    <source>
        <dbReference type="Proteomes" id="UP000294547"/>
    </source>
</evidence>
<feature type="domain" description="HTH cro/C1-type" evidence="1">
    <location>
        <begin position="8"/>
        <end position="66"/>
    </location>
</feature>
<dbReference type="GO" id="GO:0003677">
    <property type="term" value="F:DNA binding"/>
    <property type="evidence" value="ECO:0007669"/>
    <property type="project" value="InterPro"/>
</dbReference>
<keyword evidence="3" id="KW-1185">Reference proteome</keyword>
<dbReference type="InterPro" id="IPR001387">
    <property type="entry name" value="Cro/C1-type_HTH"/>
</dbReference>
<protein>
    <submittedName>
        <fullName evidence="2">Transcriptional regulator</fullName>
    </submittedName>
</protein>
<accession>A0A4V3CVY8</accession>
<dbReference type="Pfam" id="PF13560">
    <property type="entry name" value="HTH_31"/>
    <property type="match status" value="1"/>
</dbReference>
<evidence type="ECO:0000259" key="1">
    <source>
        <dbReference type="PROSITE" id="PS50943"/>
    </source>
</evidence>